<keyword evidence="2" id="KW-1185">Reference proteome</keyword>
<comment type="caution">
    <text evidence="1">The sequence shown here is derived from an EMBL/GenBank/DDBJ whole genome shotgun (WGS) entry which is preliminary data.</text>
</comment>
<proteinExistence type="predicted"/>
<dbReference type="AlphaFoldDB" id="A0A0V1F4H7"/>
<dbReference type="Proteomes" id="UP000054995">
    <property type="component" value="Unassembled WGS sequence"/>
</dbReference>
<reference evidence="1 2" key="1">
    <citation type="submission" date="2015-01" db="EMBL/GenBank/DDBJ databases">
        <title>Evolution of Trichinella species and genotypes.</title>
        <authorList>
            <person name="Korhonen P.K."/>
            <person name="Edoardo P."/>
            <person name="Giuseppe L.R."/>
            <person name="Gasser R.B."/>
        </authorList>
    </citation>
    <scope>NUCLEOTIDE SEQUENCE [LARGE SCALE GENOMIC DNA]</scope>
    <source>
        <strain evidence="1">ISS470</strain>
    </source>
</reference>
<organism evidence="1 2">
    <name type="scientific">Trichinella pseudospiralis</name>
    <name type="common">Parasitic roundworm</name>
    <dbReference type="NCBI Taxonomy" id="6337"/>
    <lineage>
        <taxon>Eukaryota</taxon>
        <taxon>Metazoa</taxon>
        <taxon>Ecdysozoa</taxon>
        <taxon>Nematoda</taxon>
        <taxon>Enoplea</taxon>
        <taxon>Dorylaimia</taxon>
        <taxon>Trichinellida</taxon>
        <taxon>Trichinellidae</taxon>
        <taxon>Trichinella</taxon>
    </lineage>
</organism>
<name>A0A0V1F4H7_TRIPS</name>
<evidence type="ECO:0000313" key="1">
    <source>
        <dbReference type="EMBL" id="KRY80716.1"/>
    </source>
</evidence>
<gene>
    <name evidence="1" type="ORF">T4D_15558</name>
</gene>
<protein>
    <submittedName>
        <fullName evidence="1">Uncharacterized protein</fullName>
    </submittedName>
</protein>
<dbReference type="EMBL" id="JYDT01000353">
    <property type="protein sequence ID" value="KRY80716.1"/>
    <property type="molecule type" value="Genomic_DNA"/>
</dbReference>
<sequence>MEHAMLIIYDTMNNGSSVYITMSTFFDKCKHKNI</sequence>
<evidence type="ECO:0000313" key="2">
    <source>
        <dbReference type="Proteomes" id="UP000054995"/>
    </source>
</evidence>
<accession>A0A0V1F4H7</accession>